<accession>A0A6J5KMD8</accession>
<dbReference type="Pfam" id="PF25690">
    <property type="entry name" value="Phage_gp49"/>
    <property type="match status" value="1"/>
</dbReference>
<evidence type="ECO:0000313" key="1">
    <source>
        <dbReference type="EMBL" id="CAB4122332.1"/>
    </source>
</evidence>
<protein>
    <submittedName>
        <fullName evidence="1">Uncharacterized protein</fullName>
    </submittedName>
</protein>
<proteinExistence type="predicted"/>
<reference evidence="1" key="1">
    <citation type="submission" date="2020-04" db="EMBL/GenBank/DDBJ databases">
        <authorList>
            <person name="Chiriac C."/>
            <person name="Salcher M."/>
            <person name="Ghai R."/>
            <person name="Kavagutti S V."/>
        </authorList>
    </citation>
    <scope>NUCLEOTIDE SEQUENCE</scope>
</reference>
<sequence length="221" mass="24540">MFNLQDYETVETRLAKFIQDFPDFRIDTELESFQNDRFIVKAYIYRTFADAVAFSTGYAEEKVTDRGVNSTSALENCETSAIGRALANAGYAAKGKRPSREEMTKVVKPSQSQSAPTPVQQVSVTNHVVDEWDTYTSVNGGQTSEPKELDATVLIQQQLGGEILPECKHGVRNLKEGTSKAGKPYKGYVCCGNNRNDQCQPIWWILSPSGQFIPPKEVGDV</sequence>
<dbReference type="EMBL" id="LR796159">
    <property type="protein sequence ID" value="CAB4122332.1"/>
    <property type="molecule type" value="Genomic_DNA"/>
</dbReference>
<organism evidence="1">
    <name type="scientific">uncultured Caudovirales phage</name>
    <dbReference type="NCBI Taxonomy" id="2100421"/>
    <lineage>
        <taxon>Viruses</taxon>
        <taxon>Duplodnaviria</taxon>
        <taxon>Heunggongvirae</taxon>
        <taxon>Uroviricota</taxon>
        <taxon>Caudoviricetes</taxon>
        <taxon>Peduoviridae</taxon>
        <taxon>Maltschvirus</taxon>
        <taxon>Maltschvirus maltsch</taxon>
    </lineage>
</organism>
<dbReference type="InterPro" id="IPR057999">
    <property type="entry name" value="Gp49"/>
</dbReference>
<gene>
    <name evidence="1" type="ORF">UFOVP30_7</name>
</gene>
<name>A0A6J5KMD8_9CAUD</name>